<keyword evidence="3" id="KW-1185">Reference proteome</keyword>
<dbReference type="AlphaFoldDB" id="A0AAD6X4F0"/>
<proteinExistence type="predicted"/>
<feature type="region of interest" description="Disordered" evidence="1">
    <location>
        <begin position="112"/>
        <end position="142"/>
    </location>
</feature>
<sequence length="644" mass="70793">MSAAGRRMRGEGRGGEPGENPEAEDRRQESASASPRLLPLKPRFSPAAKSPRANSCMQAWASAENLQENTWRQSPARHGLQLKPRGLDARAHGMRQMLPLRSTAFGGADVRQWHDGRGSERNEGGNPARRCHRPRVVRARKLGRRAFPTCSAARGDSDQRVKAGILPRTHAPSPARQIRQGHVHGRRWVSRRAPQSPSSRPRTQQRRNAHERRTRTTRAFPRPSKKKRPTLHRAPKKKPPQKASQLNAPNSSSSVEATSAREAQSSVPGRCSSSMYNKHTPGFARRERGAGAGLLEDELAAAVAGVRGRKEGEDEGRVLEEPEGPAQRGMERFPAARRGCSRVPQCAGAYIKDEDSAARVRGGRGIRKEEARRAEKEGEEVKEEEGASARKTRSKGEAVPCSRDQNSLPSFSPLCGRYPNLSPEPLGPDVEVTVDERWRMVAKSKKRGDRRVRRGDVIRVQVALRDTAGTAGVRCRSVPPRYKQYTEEVRLQMGLGKTLNSGGNALQPLGNARCAVQTRPRRGRHCQAEPNMLVHNASTSGLNPTVRIVTLTPAPLGAKILGDTADEDMDVDTDLEPVFFFVARRSLYRQDWTIQVLVKDCTVSGCNKEPANPLTSSAVGVEVELTGKAYDPVRGLGGIVDHRS</sequence>
<evidence type="ECO:0000313" key="2">
    <source>
        <dbReference type="EMBL" id="KAJ7031779.1"/>
    </source>
</evidence>
<feature type="compositionally biased region" description="Basic and acidic residues" evidence="1">
    <location>
        <begin position="366"/>
        <end position="376"/>
    </location>
</feature>
<feature type="region of interest" description="Disordered" evidence="1">
    <location>
        <begin position="1"/>
        <end position="56"/>
    </location>
</feature>
<evidence type="ECO:0000313" key="3">
    <source>
        <dbReference type="Proteomes" id="UP001218188"/>
    </source>
</evidence>
<gene>
    <name evidence="2" type="ORF">C8F04DRAFT_1185701</name>
</gene>
<dbReference type="EMBL" id="JARJCM010000079">
    <property type="protein sequence ID" value="KAJ7031779.1"/>
    <property type="molecule type" value="Genomic_DNA"/>
</dbReference>
<feature type="compositionally biased region" description="Basic residues" evidence="1">
    <location>
        <begin position="203"/>
        <end position="216"/>
    </location>
</feature>
<feature type="compositionally biased region" description="Low complexity" evidence="1">
    <location>
        <begin position="191"/>
        <end position="202"/>
    </location>
</feature>
<feature type="region of interest" description="Disordered" evidence="1">
    <location>
        <begin position="306"/>
        <end position="327"/>
    </location>
</feature>
<feature type="compositionally biased region" description="Basic residues" evidence="1">
    <location>
        <begin position="129"/>
        <end position="142"/>
    </location>
</feature>
<protein>
    <submittedName>
        <fullName evidence="2">Uncharacterized protein</fullName>
    </submittedName>
</protein>
<feature type="region of interest" description="Disordered" evidence="1">
    <location>
        <begin position="360"/>
        <end position="406"/>
    </location>
</feature>
<feature type="region of interest" description="Disordered" evidence="1">
    <location>
        <begin position="165"/>
        <end position="276"/>
    </location>
</feature>
<name>A0AAD6X4F0_9AGAR</name>
<feature type="compositionally biased region" description="Basic residues" evidence="1">
    <location>
        <begin position="223"/>
        <end position="240"/>
    </location>
</feature>
<organism evidence="2 3">
    <name type="scientific">Mycena alexandri</name>
    <dbReference type="NCBI Taxonomy" id="1745969"/>
    <lineage>
        <taxon>Eukaryota</taxon>
        <taxon>Fungi</taxon>
        <taxon>Dikarya</taxon>
        <taxon>Basidiomycota</taxon>
        <taxon>Agaricomycotina</taxon>
        <taxon>Agaricomycetes</taxon>
        <taxon>Agaricomycetidae</taxon>
        <taxon>Agaricales</taxon>
        <taxon>Marasmiineae</taxon>
        <taxon>Mycenaceae</taxon>
        <taxon>Mycena</taxon>
    </lineage>
</organism>
<feature type="compositionally biased region" description="Basic residues" evidence="1">
    <location>
        <begin position="179"/>
        <end position="190"/>
    </location>
</feature>
<feature type="compositionally biased region" description="Basic and acidic residues" evidence="1">
    <location>
        <begin position="112"/>
        <end position="123"/>
    </location>
</feature>
<evidence type="ECO:0000256" key="1">
    <source>
        <dbReference type="SAM" id="MobiDB-lite"/>
    </source>
</evidence>
<feature type="compositionally biased region" description="Polar residues" evidence="1">
    <location>
        <begin position="242"/>
        <end position="276"/>
    </location>
</feature>
<reference evidence="2" key="1">
    <citation type="submission" date="2023-03" db="EMBL/GenBank/DDBJ databases">
        <title>Massive genome expansion in bonnet fungi (Mycena s.s.) driven by repeated elements and novel gene families across ecological guilds.</title>
        <authorList>
            <consortium name="Lawrence Berkeley National Laboratory"/>
            <person name="Harder C.B."/>
            <person name="Miyauchi S."/>
            <person name="Viragh M."/>
            <person name="Kuo A."/>
            <person name="Thoen E."/>
            <person name="Andreopoulos B."/>
            <person name="Lu D."/>
            <person name="Skrede I."/>
            <person name="Drula E."/>
            <person name="Henrissat B."/>
            <person name="Morin E."/>
            <person name="Kohler A."/>
            <person name="Barry K."/>
            <person name="LaButti K."/>
            <person name="Morin E."/>
            <person name="Salamov A."/>
            <person name="Lipzen A."/>
            <person name="Mereny Z."/>
            <person name="Hegedus B."/>
            <person name="Baldrian P."/>
            <person name="Stursova M."/>
            <person name="Weitz H."/>
            <person name="Taylor A."/>
            <person name="Grigoriev I.V."/>
            <person name="Nagy L.G."/>
            <person name="Martin F."/>
            <person name="Kauserud H."/>
        </authorList>
    </citation>
    <scope>NUCLEOTIDE SEQUENCE</scope>
    <source>
        <strain evidence="2">CBHHK200</strain>
    </source>
</reference>
<dbReference type="Proteomes" id="UP001218188">
    <property type="component" value="Unassembled WGS sequence"/>
</dbReference>
<accession>A0AAD6X4F0</accession>
<feature type="compositionally biased region" description="Basic and acidic residues" evidence="1">
    <location>
        <begin position="308"/>
        <end position="320"/>
    </location>
</feature>
<comment type="caution">
    <text evidence="2">The sequence shown here is derived from an EMBL/GenBank/DDBJ whole genome shotgun (WGS) entry which is preliminary data.</text>
</comment>